<evidence type="ECO:0000259" key="1">
    <source>
        <dbReference type="Pfam" id="PF01408"/>
    </source>
</evidence>
<dbReference type="SUPFAM" id="SSF55347">
    <property type="entry name" value="Glyceraldehyde-3-phosphate dehydrogenase-like, C-terminal domain"/>
    <property type="match status" value="1"/>
</dbReference>
<proteinExistence type="predicted"/>
<evidence type="ECO:0000313" key="4">
    <source>
        <dbReference type="Proteomes" id="UP000539372"/>
    </source>
</evidence>
<gene>
    <name evidence="3" type="ORF">HH303_14355</name>
</gene>
<dbReference type="InterPro" id="IPR036291">
    <property type="entry name" value="NAD(P)-bd_dom_sf"/>
</dbReference>
<dbReference type="PANTHER" id="PTHR43377:SF1">
    <property type="entry name" value="BILIVERDIN REDUCTASE A"/>
    <property type="match status" value="1"/>
</dbReference>
<accession>A0A7Y0E1U6</accession>
<dbReference type="Gene3D" id="3.40.50.720">
    <property type="entry name" value="NAD(P)-binding Rossmann-like Domain"/>
    <property type="match status" value="1"/>
</dbReference>
<dbReference type="Gene3D" id="3.30.360.10">
    <property type="entry name" value="Dihydrodipicolinate Reductase, domain 2"/>
    <property type="match status" value="1"/>
</dbReference>
<keyword evidence="4" id="KW-1185">Reference proteome</keyword>
<protein>
    <submittedName>
        <fullName evidence="3">Gfo/Idh/MocA family oxidoreductase</fullName>
    </submittedName>
</protein>
<dbReference type="SUPFAM" id="SSF51735">
    <property type="entry name" value="NAD(P)-binding Rossmann-fold domains"/>
    <property type="match status" value="1"/>
</dbReference>
<comment type="caution">
    <text evidence="3">The sequence shown here is derived from an EMBL/GenBank/DDBJ whole genome shotgun (WGS) entry which is preliminary data.</text>
</comment>
<dbReference type="AlphaFoldDB" id="A0A7Y0E1U6"/>
<evidence type="ECO:0000313" key="3">
    <source>
        <dbReference type="EMBL" id="NMM45675.1"/>
    </source>
</evidence>
<evidence type="ECO:0000259" key="2">
    <source>
        <dbReference type="Pfam" id="PF22725"/>
    </source>
</evidence>
<dbReference type="PANTHER" id="PTHR43377">
    <property type="entry name" value="BILIVERDIN REDUCTASE A"/>
    <property type="match status" value="1"/>
</dbReference>
<sequence length="377" mass="40794">MLTQPSIAADARIMLSACAAPRRESRDHFSDRFGGRGYDTVEGLCSDPDVEAIYIATPHQMHRDHAVTALRAGKHVLIDKPLCVDLEDAQAIVDCAEETGRHVIVGPSHSFDLQIQKTLNLIESGEFGPVRMIHALNYTDFLYRPRRPEELVTAEGGGVVFSQAVHQVDIVRLLGGGLVDSLCAATGSWDPARPTECAYSAHLTFRSGAFASLTYSGHAHFDSNEFCGWVGELGNDADPDSYGKARSALTGVASASEEAALKSMRTFGGVGALPDATHNEHFGPLIVSCDHADLRPTPDGVWIYADGEKRFVPVPTHGAPRRAVFDALWAAVREDRPAIQDARWGLASLEVCHAILRSAGTRTPVMLNHQVPVRGRS</sequence>
<dbReference type="Proteomes" id="UP000539372">
    <property type="component" value="Unassembled WGS sequence"/>
</dbReference>
<organism evidence="3 4">
    <name type="scientific">Pacificispira spongiicola</name>
    <dbReference type="NCBI Taxonomy" id="2729598"/>
    <lineage>
        <taxon>Bacteria</taxon>
        <taxon>Pseudomonadati</taxon>
        <taxon>Pseudomonadota</taxon>
        <taxon>Alphaproteobacteria</taxon>
        <taxon>Rhodospirillales</taxon>
        <taxon>Rhodospirillaceae</taxon>
        <taxon>Pacificispira</taxon>
    </lineage>
</organism>
<feature type="domain" description="GFO/IDH/MocA-like oxidoreductase" evidence="2">
    <location>
        <begin position="116"/>
        <end position="222"/>
    </location>
</feature>
<feature type="domain" description="Gfo/Idh/MocA-like oxidoreductase N-terminal" evidence="1">
    <location>
        <begin position="14"/>
        <end position="106"/>
    </location>
</feature>
<reference evidence="3 4" key="1">
    <citation type="submission" date="2020-04" db="EMBL/GenBank/DDBJ databases">
        <title>Rhodospirillaceae bacterium KN72 isolated from deep sea.</title>
        <authorList>
            <person name="Zhang D.-C."/>
        </authorList>
    </citation>
    <scope>NUCLEOTIDE SEQUENCE [LARGE SCALE GENOMIC DNA]</scope>
    <source>
        <strain evidence="3 4">KN72</strain>
    </source>
</reference>
<dbReference type="Pfam" id="PF01408">
    <property type="entry name" value="GFO_IDH_MocA"/>
    <property type="match status" value="1"/>
</dbReference>
<dbReference type="EMBL" id="JABBNT010000004">
    <property type="protein sequence ID" value="NMM45675.1"/>
    <property type="molecule type" value="Genomic_DNA"/>
</dbReference>
<dbReference type="InterPro" id="IPR000683">
    <property type="entry name" value="Gfo/Idh/MocA-like_OxRdtase_N"/>
</dbReference>
<dbReference type="GO" id="GO:0000166">
    <property type="term" value="F:nucleotide binding"/>
    <property type="evidence" value="ECO:0007669"/>
    <property type="project" value="InterPro"/>
</dbReference>
<dbReference type="InterPro" id="IPR055170">
    <property type="entry name" value="GFO_IDH_MocA-like_dom"/>
</dbReference>
<dbReference type="Pfam" id="PF22725">
    <property type="entry name" value="GFO_IDH_MocA_C3"/>
    <property type="match status" value="1"/>
</dbReference>
<name>A0A7Y0E1U6_9PROT</name>
<dbReference type="InterPro" id="IPR051450">
    <property type="entry name" value="Gfo/Idh/MocA_Oxidoreductases"/>
</dbReference>